<accession>A0ACC1TNE9</accession>
<dbReference type="EMBL" id="MU795454">
    <property type="protein sequence ID" value="KAJ3806232.1"/>
    <property type="molecule type" value="Genomic_DNA"/>
</dbReference>
<evidence type="ECO:0000313" key="1">
    <source>
        <dbReference type="EMBL" id="KAJ3806232.1"/>
    </source>
</evidence>
<dbReference type="Proteomes" id="UP001163835">
    <property type="component" value="Unassembled WGS sequence"/>
</dbReference>
<name>A0ACC1TNE9_9AGAR</name>
<keyword evidence="2" id="KW-1185">Reference proteome</keyword>
<protein>
    <submittedName>
        <fullName evidence="1">Uncharacterized protein</fullName>
    </submittedName>
</protein>
<comment type="caution">
    <text evidence="1">The sequence shown here is derived from an EMBL/GenBank/DDBJ whole genome shotgun (WGS) entry which is preliminary data.</text>
</comment>
<organism evidence="1 2">
    <name type="scientific">Lentinula aff. lateritia</name>
    <dbReference type="NCBI Taxonomy" id="2804960"/>
    <lineage>
        <taxon>Eukaryota</taxon>
        <taxon>Fungi</taxon>
        <taxon>Dikarya</taxon>
        <taxon>Basidiomycota</taxon>
        <taxon>Agaricomycotina</taxon>
        <taxon>Agaricomycetes</taxon>
        <taxon>Agaricomycetidae</taxon>
        <taxon>Agaricales</taxon>
        <taxon>Marasmiineae</taxon>
        <taxon>Omphalotaceae</taxon>
        <taxon>Lentinula</taxon>
    </lineage>
</organism>
<sequence length="521" mass="56947">MTFMLSNVRDNHEDAERSCSSGTKRKSLSLLPSSPTKLKRVDRSHSRGSSLSLLTASSLTTSAISRLSSLRYSKRSGQPPSPSSRKSPPICTISLESVTVNICDEDRNLSKSYTVPSPLEVVDINVIPFPKASSDESEPQPSSNLPPGRRRRSNHLLGHRRSSSVHSILSQHKKENLDSFAFPSPRVSPAPKRTKSSARMPASNNSFSAPKASSYSFKDIRFIALIRRSIMHGMTWREEMKACGRMDIDGGFSSGSVTFDILSDSESDDEGDETADPGHVRSHDYIMHNQDVLLVDRLGKHLSDWGYREREPFVPLSAPPSPLRMPLAPVALSTATVTIDSMPLLQPSLMAPLATGTIHLPDLEGHATRVSFLDKIDNQEETAMDMDVDRPERPTSPVARLLEPAANILPITEETSEQPSPPLFESSSSLTDAIRAIKPAHSQQHPVIVVPKPIPSPPPVSPFAPGSPSSHQRVLNPSQLVATLVLRHREKTAVRSRGCSQVGNDTFGKGMRRPSPLACEL</sequence>
<proteinExistence type="predicted"/>
<reference evidence="1" key="1">
    <citation type="submission" date="2022-09" db="EMBL/GenBank/DDBJ databases">
        <title>A Global Phylogenomic Analysis of the Shiitake Genus Lentinula.</title>
        <authorList>
            <consortium name="DOE Joint Genome Institute"/>
            <person name="Sierra-Patev S."/>
            <person name="Min B."/>
            <person name="Naranjo-Ortiz M."/>
            <person name="Looney B."/>
            <person name="Konkel Z."/>
            <person name="Slot J.C."/>
            <person name="Sakamoto Y."/>
            <person name="Steenwyk J.L."/>
            <person name="Rokas A."/>
            <person name="Carro J."/>
            <person name="Camarero S."/>
            <person name="Ferreira P."/>
            <person name="Molpeceres G."/>
            <person name="Ruiz-Duenas F.J."/>
            <person name="Serrano A."/>
            <person name="Henrissat B."/>
            <person name="Drula E."/>
            <person name="Hughes K.W."/>
            <person name="Mata J.L."/>
            <person name="Ishikawa N.K."/>
            <person name="Vargas-Isla R."/>
            <person name="Ushijima S."/>
            <person name="Smith C.A."/>
            <person name="Ahrendt S."/>
            <person name="Andreopoulos W."/>
            <person name="He G."/>
            <person name="Labutti K."/>
            <person name="Lipzen A."/>
            <person name="Ng V."/>
            <person name="Riley R."/>
            <person name="Sandor L."/>
            <person name="Barry K."/>
            <person name="Martinez A.T."/>
            <person name="Xiao Y."/>
            <person name="Gibbons J.G."/>
            <person name="Terashima K."/>
            <person name="Grigoriev I.V."/>
            <person name="Hibbett D.S."/>
        </authorList>
    </citation>
    <scope>NUCLEOTIDE SEQUENCE</scope>
    <source>
        <strain evidence="1">TMI1499</strain>
    </source>
</reference>
<evidence type="ECO:0000313" key="2">
    <source>
        <dbReference type="Proteomes" id="UP001163835"/>
    </source>
</evidence>
<gene>
    <name evidence="1" type="ORF">F5876DRAFT_69125</name>
</gene>